<evidence type="ECO:0000256" key="1">
    <source>
        <dbReference type="SAM" id="MobiDB-lite"/>
    </source>
</evidence>
<feature type="compositionally biased region" description="Low complexity" evidence="1">
    <location>
        <begin position="13"/>
        <end position="24"/>
    </location>
</feature>
<evidence type="ECO:0000313" key="3">
    <source>
        <dbReference type="Proteomes" id="UP000245410"/>
    </source>
</evidence>
<dbReference type="InterPro" id="IPR008965">
    <property type="entry name" value="CBM2/CBM3_carb-bd_dom_sf"/>
</dbReference>
<accession>A0A317DAH6</accession>
<comment type="caution">
    <text evidence="2">The sequence shown here is derived from an EMBL/GenBank/DDBJ whole genome shotgun (WGS) entry which is preliminary data.</text>
</comment>
<organism evidence="2 3">
    <name type="scientific">Micromonospora acroterricola</name>
    <dbReference type="NCBI Taxonomy" id="2202421"/>
    <lineage>
        <taxon>Bacteria</taxon>
        <taxon>Bacillati</taxon>
        <taxon>Actinomycetota</taxon>
        <taxon>Actinomycetes</taxon>
        <taxon>Micromonosporales</taxon>
        <taxon>Micromonosporaceae</taxon>
        <taxon>Micromonospora</taxon>
    </lineage>
</organism>
<evidence type="ECO:0008006" key="4">
    <source>
        <dbReference type="Google" id="ProtNLM"/>
    </source>
</evidence>
<dbReference type="GO" id="GO:0004553">
    <property type="term" value="F:hydrolase activity, hydrolyzing O-glycosyl compounds"/>
    <property type="evidence" value="ECO:0007669"/>
    <property type="project" value="InterPro"/>
</dbReference>
<proteinExistence type="predicted"/>
<dbReference type="Proteomes" id="UP000245410">
    <property type="component" value="Unassembled WGS sequence"/>
</dbReference>
<protein>
    <recommendedName>
        <fullName evidence="4">CBM2 domain-containing protein</fullName>
    </recommendedName>
</protein>
<gene>
    <name evidence="2" type="ORF">DKT68_11570</name>
</gene>
<sequence length="131" mass="13634">MTTSSPAPGRTSAPAAPAVPLGPADETVTARYQVGTDGWDGSEAVLSVSNPSGGALEWRVELSFDDDIRSLRVSGDSEVSVWGRGGGEFVLRGTRSLSPGDTRTLRLRVGWGDSGERPVGCTVNEVDCQVG</sequence>
<dbReference type="GO" id="GO:0030247">
    <property type="term" value="F:polysaccharide binding"/>
    <property type="evidence" value="ECO:0007669"/>
    <property type="project" value="InterPro"/>
</dbReference>
<feature type="region of interest" description="Disordered" evidence="1">
    <location>
        <begin position="1"/>
        <end position="24"/>
    </location>
</feature>
<keyword evidence="3" id="KW-1185">Reference proteome</keyword>
<reference evidence="2 3" key="1">
    <citation type="submission" date="2018-05" db="EMBL/GenBank/DDBJ databases">
        <title>Micromonospora atacamensis sp. nov., a novel actinobacteria isolated from high altitude Atacama Desert soil.</title>
        <authorList>
            <person name="Carro L."/>
            <person name="Golinska P."/>
            <person name="Klenk H.-P."/>
            <person name="Goodfellow M."/>
        </authorList>
    </citation>
    <scope>NUCLEOTIDE SEQUENCE [LARGE SCALE GENOMIC DNA]</scope>
    <source>
        <strain evidence="2 3">5R2A7</strain>
    </source>
</reference>
<dbReference type="Gene3D" id="2.60.40.290">
    <property type="match status" value="1"/>
</dbReference>
<dbReference type="AlphaFoldDB" id="A0A317DAH6"/>
<dbReference type="SUPFAM" id="SSF49384">
    <property type="entry name" value="Carbohydrate-binding domain"/>
    <property type="match status" value="1"/>
</dbReference>
<dbReference type="InterPro" id="IPR012291">
    <property type="entry name" value="CBM2_carb-bd_dom_sf"/>
</dbReference>
<name>A0A317DAH6_9ACTN</name>
<dbReference type="EMBL" id="QGKR01000176">
    <property type="protein sequence ID" value="PWR09635.1"/>
    <property type="molecule type" value="Genomic_DNA"/>
</dbReference>
<evidence type="ECO:0000313" key="2">
    <source>
        <dbReference type="EMBL" id="PWR09635.1"/>
    </source>
</evidence>